<protein>
    <submittedName>
        <fullName evidence="2">Uncharacterized protein</fullName>
    </submittedName>
</protein>
<organism evidence="2 3">
    <name type="scientific">Adhaeribacter pallidiroseus</name>
    <dbReference type="NCBI Taxonomy" id="2072847"/>
    <lineage>
        <taxon>Bacteria</taxon>
        <taxon>Pseudomonadati</taxon>
        <taxon>Bacteroidota</taxon>
        <taxon>Cytophagia</taxon>
        <taxon>Cytophagales</taxon>
        <taxon>Hymenobacteraceae</taxon>
        <taxon>Adhaeribacter</taxon>
    </lineage>
</organism>
<sequence length="189" mass="20817">MKAKQTYLKGKSVFIVSLLVIGVTTSSVYLSGTSDNRSLTANLYWSLGIVATALFLFITTGLYLGVGVINDFPAFRSFKTGEFLANSGTIPELPDVEAGDGLAGVVLAILWWLGMTILCIILLLVVEAVFWFALFVLVAMLYWVFFRALKFVFSKSPRTKNKFAVSLLYALAYTILYTGWIFGVVYVSA</sequence>
<dbReference type="AlphaFoldDB" id="A0A369QCV4"/>
<gene>
    <name evidence="2" type="ORF">AHMF7616_00761</name>
</gene>
<dbReference type="RefSeq" id="WP_115371644.1">
    <property type="nucleotide sequence ID" value="NZ_QASA01000001.1"/>
</dbReference>
<proteinExistence type="predicted"/>
<dbReference type="OrthoDB" id="894188at2"/>
<dbReference type="Proteomes" id="UP000253919">
    <property type="component" value="Unassembled WGS sequence"/>
</dbReference>
<keyword evidence="1" id="KW-1133">Transmembrane helix</keyword>
<keyword evidence="1" id="KW-0812">Transmembrane</keyword>
<comment type="caution">
    <text evidence="2">The sequence shown here is derived from an EMBL/GenBank/DDBJ whole genome shotgun (WGS) entry which is preliminary data.</text>
</comment>
<evidence type="ECO:0000256" key="1">
    <source>
        <dbReference type="SAM" id="Phobius"/>
    </source>
</evidence>
<accession>A0A369QCV4</accession>
<reference evidence="2 3" key="1">
    <citation type="submission" date="2018-04" db="EMBL/GenBank/DDBJ databases">
        <title>Adhaeribacter sp. HMF7616 genome sequencing and assembly.</title>
        <authorList>
            <person name="Kang H."/>
            <person name="Kang J."/>
            <person name="Cha I."/>
            <person name="Kim H."/>
            <person name="Joh K."/>
        </authorList>
    </citation>
    <scope>NUCLEOTIDE SEQUENCE [LARGE SCALE GENOMIC DNA]</scope>
    <source>
        <strain evidence="2 3">HMF7616</strain>
    </source>
</reference>
<feature type="transmembrane region" description="Helical" evidence="1">
    <location>
        <begin position="167"/>
        <end position="187"/>
    </location>
</feature>
<evidence type="ECO:0000313" key="2">
    <source>
        <dbReference type="EMBL" id="RDC62170.1"/>
    </source>
</evidence>
<evidence type="ECO:0000313" key="3">
    <source>
        <dbReference type="Proteomes" id="UP000253919"/>
    </source>
</evidence>
<feature type="transmembrane region" description="Helical" evidence="1">
    <location>
        <begin position="12"/>
        <end position="31"/>
    </location>
</feature>
<feature type="transmembrane region" description="Helical" evidence="1">
    <location>
        <begin position="129"/>
        <end position="146"/>
    </location>
</feature>
<name>A0A369QCV4_9BACT</name>
<feature type="transmembrane region" description="Helical" evidence="1">
    <location>
        <begin position="102"/>
        <end position="123"/>
    </location>
</feature>
<keyword evidence="3" id="KW-1185">Reference proteome</keyword>
<keyword evidence="1" id="KW-0472">Membrane</keyword>
<feature type="transmembrane region" description="Helical" evidence="1">
    <location>
        <begin position="43"/>
        <end position="69"/>
    </location>
</feature>
<dbReference type="EMBL" id="QASA01000001">
    <property type="protein sequence ID" value="RDC62170.1"/>
    <property type="molecule type" value="Genomic_DNA"/>
</dbReference>